<keyword evidence="2" id="KW-1185">Reference proteome</keyword>
<name>A0ABX7BMI7_9CAUL</name>
<reference evidence="1 2" key="1">
    <citation type="submission" date="2021-01" db="EMBL/GenBank/DDBJ databases">
        <title>Brevundimonas vitis sp. nov., an bacterium isolated from grape (Vitis vinifera).</title>
        <authorList>
            <person name="Jiang L."/>
            <person name="Lee J."/>
        </authorList>
    </citation>
    <scope>NUCLEOTIDE SEQUENCE [LARGE SCALE GENOMIC DNA]</scope>
    <source>
        <strain evidence="1 2">GRTSA-9</strain>
    </source>
</reference>
<protein>
    <submittedName>
        <fullName evidence="1">Uncharacterized protein</fullName>
    </submittedName>
</protein>
<gene>
    <name evidence="1" type="ORF">JIP62_01145</name>
</gene>
<evidence type="ECO:0000313" key="1">
    <source>
        <dbReference type="EMBL" id="QQQ18787.1"/>
    </source>
</evidence>
<evidence type="ECO:0000313" key="2">
    <source>
        <dbReference type="Proteomes" id="UP000595448"/>
    </source>
</evidence>
<dbReference type="EMBL" id="CP067977">
    <property type="protein sequence ID" value="QQQ18787.1"/>
    <property type="molecule type" value="Genomic_DNA"/>
</dbReference>
<accession>A0ABX7BMI7</accession>
<sequence>MFQRDAYALIALALAGVAFTLYAVIGSTPFFPRSLQMQSGICPAGEGYPAERRRVMDASEAEWYSSGLFSLHEQPLFPDRDRPLQTVRFTLLRSFQAPLTVRTTDLGDGRLRLQATLAPGPDGCPEDQAGCRIDRVLTETEQARVARAQSLLATASYGCATGIDGSMWLVEASGHGDYRFWSEWSPRHGELRDLALVMIDLTGWELKAID</sequence>
<dbReference type="Proteomes" id="UP000595448">
    <property type="component" value="Chromosome"/>
</dbReference>
<dbReference type="RefSeq" id="WP_201103141.1">
    <property type="nucleotide sequence ID" value="NZ_CP067977.1"/>
</dbReference>
<organism evidence="1 2">
    <name type="scientific">Brevundimonas vitisensis</name>
    <dbReference type="NCBI Taxonomy" id="2800818"/>
    <lineage>
        <taxon>Bacteria</taxon>
        <taxon>Pseudomonadati</taxon>
        <taxon>Pseudomonadota</taxon>
        <taxon>Alphaproteobacteria</taxon>
        <taxon>Caulobacterales</taxon>
        <taxon>Caulobacteraceae</taxon>
        <taxon>Brevundimonas</taxon>
    </lineage>
</organism>
<proteinExistence type="predicted"/>